<evidence type="ECO:0000313" key="3">
    <source>
        <dbReference type="Proteomes" id="UP000444185"/>
    </source>
</evidence>
<evidence type="ECO:0000313" key="2">
    <source>
        <dbReference type="EMBL" id="MXO51378.1"/>
    </source>
</evidence>
<evidence type="ECO:0008006" key="4">
    <source>
        <dbReference type="Google" id="ProtNLM"/>
    </source>
</evidence>
<name>A0A844Y2Q2_9SPHN</name>
<organism evidence="2 3">
    <name type="scientific">Qipengyuania gaetbuli</name>
    <dbReference type="NCBI Taxonomy" id="266952"/>
    <lineage>
        <taxon>Bacteria</taxon>
        <taxon>Pseudomonadati</taxon>
        <taxon>Pseudomonadota</taxon>
        <taxon>Alphaproteobacteria</taxon>
        <taxon>Sphingomonadales</taxon>
        <taxon>Erythrobacteraceae</taxon>
        <taxon>Qipengyuania</taxon>
    </lineage>
</organism>
<dbReference type="SUPFAM" id="SSF102405">
    <property type="entry name" value="MCP/YpsA-like"/>
    <property type="match status" value="1"/>
</dbReference>
<proteinExistence type="predicted"/>
<keyword evidence="1" id="KW-0472">Membrane</keyword>
<comment type="caution">
    <text evidence="2">The sequence shown here is derived from an EMBL/GenBank/DDBJ whole genome shotgun (WGS) entry which is preliminary data.</text>
</comment>
<dbReference type="EMBL" id="WTYF01000004">
    <property type="protein sequence ID" value="MXO51378.1"/>
    <property type="molecule type" value="Genomic_DNA"/>
</dbReference>
<feature type="transmembrane region" description="Helical" evidence="1">
    <location>
        <begin position="478"/>
        <end position="499"/>
    </location>
</feature>
<reference evidence="2 3" key="1">
    <citation type="submission" date="2019-12" db="EMBL/GenBank/DDBJ databases">
        <title>Genomic-based taxomic classification of the family Erythrobacteraceae.</title>
        <authorList>
            <person name="Xu L."/>
        </authorList>
    </citation>
    <scope>NUCLEOTIDE SEQUENCE [LARGE SCALE GENOMIC DNA]</scope>
    <source>
        <strain evidence="2 3">DSM 16225</strain>
    </source>
</reference>
<dbReference type="OrthoDB" id="2968017at2"/>
<dbReference type="Gene3D" id="3.40.50.450">
    <property type="match status" value="1"/>
</dbReference>
<keyword evidence="1" id="KW-1133">Transmembrane helix</keyword>
<keyword evidence="3" id="KW-1185">Reference proteome</keyword>
<accession>A0A844Y2Q2</accession>
<keyword evidence="1" id="KW-0812">Transmembrane</keyword>
<dbReference type="RefSeq" id="WP_160608101.1">
    <property type="nucleotide sequence ID" value="NZ_WTYF01000004.1"/>
</dbReference>
<feature type="transmembrane region" description="Helical" evidence="1">
    <location>
        <begin position="505"/>
        <end position="530"/>
    </location>
</feature>
<gene>
    <name evidence="2" type="ORF">GRI42_08695</name>
</gene>
<protein>
    <recommendedName>
        <fullName evidence="4">DUF4231 domain-containing protein</fullName>
    </recommendedName>
</protein>
<dbReference type="AlphaFoldDB" id="A0A844Y2Q2"/>
<evidence type="ECO:0000256" key="1">
    <source>
        <dbReference type="SAM" id="Phobius"/>
    </source>
</evidence>
<feature type="transmembrane region" description="Helical" evidence="1">
    <location>
        <begin position="329"/>
        <end position="348"/>
    </location>
</feature>
<dbReference type="Proteomes" id="UP000444185">
    <property type="component" value="Unassembled WGS sequence"/>
</dbReference>
<sequence length="600" mass="67251">MAEILDLKPRLTLRFGVTGHRPPRLPKDRYDAVRHNCEEIFEHSREAMARIFAKHRAVFADEEPLIRLVSAMATGADTVAAEAAIKQGLTLSACLPFAAEDYSHDFAAEEWVRAKALIDAADSTVELVDHRPNDTAAYESIGRLIIAQSDILIAVWDGDASRGRGGTTEVVAQAVASHMPVIHVWPDEIHPPQLLWSGLHDEIPDRPSIDGVERVEFNKALPHLLEALCAPPEGFEAAPLSVFYQPTPSRRQFSFAWPLLLLACGTRSLAKTRLSIPTIEDMRAYFTPMVEPFKDFGLFGERLNNEVSDRFARADMAASYFALRFRSSFVTNFALAAIAVLLALSGLFWPEGKAVLIAAELLVILLIIFNTRSARKSDFHKMWIDRRHLAERLRLLAVSSTLGRLELRDVEDGTTHPGWVTWYARATARELELPPGQLDRAYLEKVREMALELIRDQIGYHENNAHMMEHTNHRLHRFGDGLFAGTILFCAVFLSTIVLPGKTGYLFGISLTAVTTFATAFFPVLAAALYGIRMQGDFAATAERSAAIAKRLRKLQASMMRDDLGYNRLVDRLRRLSDIMLSDVHQWQQQYETRPISLPG</sequence>
<feature type="transmembrane region" description="Helical" evidence="1">
    <location>
        <begin position="354"/>
        <end position="371"/>
    </location>
</feature>